<gene>
    <name evidence="2" type="ORF">GCM10023318_37250</name>
</gene>
<accession>A0ABP9KKZ7</accession>
<proteinExistence type="predicted"/>
<protein>
    <submittedName>
        <fullName evidence="2">Uncharacterized protein</fullName>
    </submittedName>
</protein>
<evidence type="ECO:0000313" key="3">
    <source>
        <dbReference type="Proteomes" id="UP001500603"/>
    </source>
</evidence>
<dbReference type="EMBL" id="BAABJM010000003">
    <property type="protein sequence ID" value="GAA5058203.1"/>
    <property type="molecule type" value="Genomic_DNA"/>
</dbReference>
<feature type="region of interest" description="Disordered" evidence="1">
    <location>
        <begin position="93"/>
        <end position="123"/>
    </location>
</feature>
<organism evidence="2 3">
    <name type="scientific">Nocardia callitridis</name>
    <dbReference type="NCBI Taxonomy" id="648753"/>
    <lineage>
        <taxon>Bacteria</taxon>
        <taxon>Bacillati</taxon>
        <taxon>Actinomycetota</taxon>
        <taxon>Actinomycetes</taxon>
        <taxon>Mycobacteriales</taxon>
        <taxon>Nocardiaceae</taxon>
        <taxon>Nocardia</taxon>
    </lineage>
</organism>
<reference evidence="3" key="1">
    <citation type="journal article" date="2019" name="Int. J. Syst. Evol. Microbiol.">
        <title>The Global Catalogue of Microorganisms (GCM) 10K type strain sequencing project: providing services to taxonomists for standard genome sequencing and annotation.</title>
        <authorList>
            <consortium name="The Broad Institute Genomics Platform"/>
            <consortium name="The Broad Institute Genome Sequencing Center for Infectious Disease"/>
            <person name="Wu L."/>
            <person name="Ma J."/>
        </authorList>
    </citation>
    <scope>NUCLEOTIDE SEQUENCE [LARGE SCALE GENOMIC DNA]</scope>
    <source>
        <strain evidence="3">JCM 18298</strain>
    </source>
</reference>
<sequence>MYVEKFQSAGDLTAEIAEDLAALSGRYSSRITVSSNGRSVQSTVLPVYWDVLRVVAGSAISVTAEGGHQPRDEEDRRALRDFVLRFQTLTGHYPARAQHTAHPRRQSSKKARLSSIGTKRVTR</sequence>
<evidence type="ECO:0000256" key="1">
    <source>
        <dbReference type="SAM" id="MobiDB-lite"/>
    </source>
</evidence>
<name>A0ABP9KKZ7_9NOCA</name>
<dbReference type="RefSeq" id="WP_345496805.1">
    <property type="nucleotide sequence ID" value="NZ_BAABJM010000003.1"/>
</dbReference>
<dbReference type="Proteomes" id="UP001500603">
    <property type="component" value="Unassembled WGS sequence"/>
</dbReference>
<feature type="compositionally biased region" description="Basic residues" evidence="1">
    <location>
        <begin position="99"/>
        <end position="112"/>
    </location>
</feature>
<evidence type="ECO:0000313" key="2">
    <source>
        <dbReference type="EMBL" id="GAA5058203.1"/>
    </source>
</evidence>
<comment type="caution">
    <text evidence="2">The sequence shown here is derived from an EMBL/GenBank/DDBJ whole genome shotgun (WGS) entry which is preliminary data.</text>
</comment>
<keyword evidence="3" id="KW-1185">Reference proteome</keyword>